<reference evidence="8 9" key="1">
    <citation type="submission" date="2019-02" db="EMBL/GenBank/DDBJ databases">
        <title>Genomic Encyclopedia of Type Strains, Phase IV (KMG-IV): sequencing the most valuable type-strain genomes for metagenomic binning, comparative biology and taxonomic classification.</title>
        <authorList>
            <person name="Goeker M."/>
        </authorList>
    </citation>
    <scope>NUCLEOTIDE SEQUENCE [LARGE SCALE GENOMIC DNA]</scope>
    <source>
        <strain evidence="8 9">DSM 45622</strain>
    </source>
</reference>
<dbReference type="Gene3D" id="1.20.81.30">
    <property type="entry name" value="Type II secretion system (T2SS), domain F"/>
    <property type="match status" value="1"/>
</dbReference>
<dbReference type="Proteomes" id="UP000293638">
    <property type="component" value="Unassembled WGS sequence"/>
</dbReference>
<dbReference type="GO" id="GO:0005886">
    <property type="term" value="C:plasma membrane"/>
    <property type="evidence" value="ECO:0007669"/>
    <property type="project" value="UniProtKB-SubCell"/>
</dbReference>
<feature type="transmembrane region" description="Helical" evidence="6">
    <location>
        <begin position="195"/>
        <end position="216"/>
    </location>
</feature>
<gene>
    <name evidence="8" type="ORF">EV189_3742</name>
</gene>
<keyword evidence="2" id="KW-1003">Cell membrane</keyword>
<dbReference type="PANTHER" id="PTHR35007">
    <property type="entry name" value="INTEGRAL MEMBRANE PROTEIN-RELATED"/>
    <property type="match status" value="1"/>
</dbReference>
<protein>
    <submittedName>
        <fullName evidence="8">Type II secretion system (T2SS) protein F</fullName>
    </submittedName>
</protein>
<keyword evidence="5 6" id="KW-0472">Membrane</keyword>
<keyword evidence="4 6" id="KW-1133">Transmembrane helix</keyword>
<accession>A0A4Q7NB39</accession>
<name>A0A4Q7NB39_9ACTN</name>
<dbReference type="RefSeq" id="WP_130494475.1">
    <property type="nucleotide sequence ID" value="NZ_SGXD01000006.1"/>
</dbReference>
<dbReference type="InterPro" id="IPR018076">
    <property type="entry name" value="T2SS_GspF_dom"/>
</dbReference>
<dbReference type="Pfam" id="PF00482">
    <property type="entry name" value="T2SSF"/>
    <property type="match status" value="1"/>
</dbReference>
<evidence type="ECO:0000256" key="5">
    <source>
        <dbReference type="ARBA" id="ARBA00023136"/>
    </source>
</evidence>
<comment type="subcellular location">
    <subcellularLocation>
        <location evidence="1">Cell membrane</location>
        <topology evidence="1">Multi-pass membrane protein</topology>
    </subcellularLocation>
</comment>
<feature type="transmembrane region" description="Helical" evidence="6">
    <location>
        <begin position="236"/>
        <end position="258"/>
    </location>
</feature>
<dbReference type="InterPro" id="IPR042094">
    <property type="entry name" value="T2SS_GspF_sf"/>
</dbReference>
<dbReference type="PANTHER" id="PTHR35007:SF4">
    <property type="entry name" value="CONSERVED TRANSMEMBRANE PROTEIN-RELATED"/>
    <property type="match status" value="1"/>
</dbReference>
<dbReference type="AlphaFoldDB" id="A0A4Q7NB39"/>
<evidence type="ECO:0000256" key="1">
    <source>
        <dbReference type="ARBA" id="ARBA00004651"/>
    </source>
</evidence>
<evidence type="ECO:0000256" key="2">
    <source>
        <dbReference type="ARBA" id="ARBA00022475"/>
    </source>
</evidence>
<feature type="transmembrane region" description="Helical" evidence="6">
    <location>
        <begin position="51"/>
        <end position="75"/>
    </location>
</feature>
<evidence type="ECO:0000313" key="9">
    <source>
        <dbReference type="Proteomes" id="UP000293638"/>
    </source>
</evidence>
<evidence type="ECO:0000259" key="7">
    <source>
        <dbReference type="Pfam" id="PF00482"/>
    </source>
</evidence>
<organism evidence="8 9">
    <name type="scientific">Motilibacter rhizosphaerae</name>
    <dbReference type="NCBI Taxonomy" id="598652"/>
    <lineage>
        <taxon>Bacteria</taxon>
        <taxon>Bacillati</taxon>
        <taxon>Actinomycetota</taxon>
        <taxon>Actinomycetes</taxon>
        <taxon>Motilibacterales</taxon>
        <taxon>Motilibacteraceae</taxon>
        <taxon>Motilibacter</taxon>
    </lineage>
</organism>
<evidence type="ECO:0000256" key="6">
    <source>
        <dbReference type="SAM" id="Phobius"/>
    </source>
</evidence>
<feature type="domain" description="Type II secretion system protein GspF" evidence="7">
    <location>
        <begin position="96"/>
        <end position="218"/>
    </location>
</feature>
<evidence type="ECO:0000256" key="3">
    <source>
        <dbReference type="ARBA" id="ARBA00022692"/>
    </source>
</evidence>
<dbReference type="EMBL" id="SGXD01000006">
    <property type="protein sequence ID" value="RZS79389.1"/>
    <property type="molecule type" value="Genomic_DNA"/>
</dbReference>
<sequence>MNPPAALAAACAALLVTLGGRTPTARARLRALARPRVRPAYERGLDLAVPLALLALVRPAWAAVAAAVLAGGLLVRRRVAARRVRDEVLAGLPTALDALAAALRSGAPASSAWRVAQRSSAPALAPLLDPAVQCAARGEAPAPALEAAGRAAGVPVLVRLALCARVAGESGAALADAVEHLAAGCREDLELRRSVAVELAAPVATVRLLAALPVGALLLGPPLGLPGAGDLVASPWGVGCAVGAALLVLGGGGWWSLLVHRALPTGAR</sequence>
<proteinExistence type="predicted"/>
<keyword evidence="3 6" id="KW-0812">Transmembrane</keyword>
<evidence type="ECO:0000256" key="4">
    <source>
        <dbReference type="ARBA" id="ARBA00022989"/>
    </source>
</evidence>
<evidence type="ECO:0000313" key="8">
    <source>
        <dbReference type="EMBL" id="RZS79389.1"/>
    </source>
</evidence>
<keyword evidence="9" id="KW-1185">Reference proteome</keyword>
<comment type="caution">
    <text evidence="8">The sequence shown here is derived from an EMBL/GenBank/DDBJ whole genome shotgun (WGS) entry which is preliminary data.</text>
</comment>